<keyword evidence="3" id="KW-1003">Cell membrane</keyword>
<feature type="transmembrane region" description="Helical" evidence="9">
    <location>
        <begin position="98"/>
        <end position="122"/>
    </location>
</feature>
<proteinExistence type="inferred from homology"/>
<feature type="transmembrane region" description="Helical" evidence="9">
    <location>
        <begin position="27"/>
        <end position="49"/>
    </location>
</feature>
<feature type="transmembrane region" description="Helical" evidence="9">
    <location>
        <begin position="219"/>
        <end position="240"/>
    </location>
</feature>
<dbReference type="PANTHER" id="PTHR43386:SF5">
    <property type="entry name" value="PUTRESCINE EXPORT SYSTEM PERMEASE PROTEIN SAPC"/>
    <property type="match status" value="1"/>
</dbReference>
<evidence type="ECO:0000259" key="10">
    <source>
        <dbReference type="PROSITE" id="PS50928"/>
    </source>
</evidence>
<keyword evidence="4" id="KW-0997">Cell inner membrane</keyword>
<dbReference type="GO" id="GO:0005886">
    <property type="term" value="C:plasma membrane"/>
    <property type="evidence" value="ECO:0007669"/>
    <property type="project" value="UniProtKB-SubCell"/>
</dbReference>
<dbReference type="RefSeq" id="WP_005626057.1">
    <property type="nucleotide sequence ID" value="NZ_CP031238.1"/>
</dbReference>
<dbReference type="InterPro" id="IPR025966">
    <property type="entry name" value="OppC_N"/>
</dbReference>
<keyword evidence="7 9" id="KW-0472">Membrane</keyword>
<dbReference type="Gene3D" id="1.10.3720.10">
    <property type="entry name" value="MetI-like"/>
    <property type="match status" value="1"/>
</dbReference>
<feature type="transmembrane region" description="Helical" evidence="9">
    <location>
        <begin position="157"/>
        <end position="177"/>
    </location>
</feature>
<organism evidence="11 12">
    <name type="scientific">Haemophilus haemolyticus</name>
    <dbReference type="NCBI Taxonomy" id="726"/>
    <lineage>
        <taxon>Bacteria</taxon>
        <taxon>Pseudomonadati</taxon>
        <taxon>Pseudomonadota</taxon>
        <taxon>Gammaproteobacteria</taxon>
        <taxon>Pasteurellales</taxon>
        <taxon>Pasteurellaceae</taxon>
        <taxon>Haemophilus</taxon>
    </lineage>
</organism>
<evidence type="ECO:0000256" key="3">
    <source>
        <dbReference type="ARBA" id="ARBA00022475"/>
    </source>
</evidence>
<keyword evidence="5 9" id="KW-0812">Transmembrane</keyword>
<dbReference type="SUPFAM" id="SSF161098">
    <property type="entry name" value="MetI-like"/>
    <property type="match status" value="1"/>
</dbReference>
<dbReference type="InterPro" id="IPR050366">
    <property type="entry name" value="BP-dependent_transpt_permease"/>
</dbReference>
<reference evidence="11 12" key="1">
    <citation type="submission" date="2015-05" db="EMBL/GenBank/DDBJ databases">
        <title>Comparative analyses of the lipooligosaccharides from nottypeable Haemophilus influenzae and Haemophilus haemolyticus.</title>
        <authorList>
            <person name="Post D.M.B."/>
            <person name="Ketterer M.R."/>
            <person name="Coffin J.E."/>
            <person name="Reinders L.M."/>
            <person name="Munson R.S.Jr."/>
            <person name="Bair T.B."/>
            <person name="Murphy T.F."/>
            <person name="Foster E."/>
            <person name="Gibson B.W."/>
            <person name="Apicella M.A."/>
        </authorList>
    </citation>
    <scope>NUCLEOTIDE SEQUENCE [LARGE SCALE GENOMIC DNA]</scope>
    <source>
        <strain evidence="11 12">11P18</strain>
    </source>
</reference>
<dbReference type="Proteomes" id="UP000034750">
    <property type="component" value="Unassembled WGS sequence"/>
</dbReference>
<evidence type="ECO:0000256" key="4">
    <source>
        <dbReference type="ARBA" id="ARBA00022519"/>
    </source>
</evidence>
<accession>A0A0M3G7S9</accession>
<dbReference type="CDD" id="cd06261">
    <property type="entry name" value="TM_PBP2"/>
    <property type="match status" value="1"/>
</dbReference>
<name>A0A0M3G7S9_HAEHA</name>
<dbReference type="InterPro" id="IPR035906">
    <property type="entry name" value="MetI-like_sf"/>
</dbReference>
<dbReference type="GO" id="GO:0055085">
    <property type="term" value="P:transmembrane transport"/>
    <property type="evidence" value="ECO:0007669"/>
    <property type="project" value="InterPro"/>
</dbReference>
<keyword evidence="6 9" id="KW-1133">Transmembrane helix</keyword>
<evidence type="ECO:0000256" key="8">
    <source>
        <dbReference type="ARBA" id="ARBA00024202"/>
    </source>
</evidence>
<sequence length="295" mass="33005">MQDKEPEEFRENTSIFQIWLLFRKNTVALFSFYLLTLLILTALFSGWIAPYAHNMQFVGQELMPPSWVEKGQIAFFFGTDDLGRDVLSRLIMGTSYTIGSSLLVVLAVALIGGTLGIVAGMLKGLKARFVGHIFDAFLSLPILLIAIVISTLMEPSLLNAMFATLLAILPYFIHAIYRAIQQELKKDYVLMLKLEGISNWELLKSTILPNITVVYVQEIARAFVVAILDISALSFISLGAQRPTPEWGAMIRDSLELLYLAPWTVLLPGFAIIFTILLSIIFSNGLTKAINQYYE</sequence>
<dbReference type="InterPro" id="IPR000515">
    <property type="entry name" value="MetI-like"/>
</dbReference>
<gene>
    <name evidence="11" type="ORF">AAX18_03880</name>
</gene>
<comment type="caution">
    <text evidence="11">The sequence shown here is derived from an EMBL/GenBank/DDBJ whole genome shotgun (WGS) entry which is preliminary data.</text>
</comment>
<feature type="domain" description="ABC transmembrane type-1" evidence="10">
    <location>
        <begin position="98"/>
        <end position="278"/>
    </location>
</feature>
<dbReference type="Pfam" id="PF12911">
    <property type="entry name" value="OppC_N"/>
    <property type="match status" value="1"/>
</dbReference>
<evidence type="ECO:0000313" key="11">
    <source>
        <dbReference type="EMBL" id="KKZ58938.1"/>
    </source>
</evidence>
<feature type="transmembrane region" description="Helical" evidence="9">
    <location>
        <begin position="260"/>
        <end position="282"/>
    </location>
</feature>
<dbReference type="Pfam" id="PF00528">
    <property type="entry name" value="BPD_transp_1"/>
    <property type="match status" value="1"/>
</dbReference>
<evidence type="ECO:0000256" key="9">
    <source>
        <dbReference type="RuleBase" id="RU363032"/>
    </source>
</evidence>
<keyword evidence="2 9" id="KW-0813">Transport</keyword>
<evidence type="ECO:0000256" key="7">
    <source>
        <dbReference type="ARBA" id="ARBA00023136"/>
    </source>
</evidence>
<feature type="transmembrane region" description="Helical" evidence="9">
    <location>
        <begin position="129"/>
        <end position="151"/>
    </location>
</feature>
<evidence type="ECO:0000256" key="6">
    <source>
        <dbReference type="ARBA" id="ARBA00022989"/>
    </source>
</evidence>
<evidence type="ECO:0000256" key="5">
    <source>
        <dbReference type="ARBA" id="ARBA00022692"/>
    </source>
</evidence>
<dbReference type="AlphaFoldDB" id="A0A0M3G7S9"/>
<comment type="subcellular location">
    <subcellularLocation>
        <location evidence="1">Cell inner membrane</location>
        <topology evidence="1">Multi-pass membrane protein</topology>
    </subcellularLocation>
    <subcellularLocation>
        <location evidence="9">Cell membrane</location>
        <topology evidence="9">Multi-pass membrane protein</topology>
    </subcellularLocation>
</comment>
<dbReference type="PROSITE" id="PS50928">
    <property type="entry name" value="ABC_TM1"/>
    <property type="match status" value="1"/>
</dbReference>
<evidence type="ECO:0000256" key="1">
    <source>
        <dbReference type="ARBA" id="ARBA00004429"/>
    </source>
</evidence>
<comment type="similarity">
    <text evidence="8">Belongs to the binding-protein-dependent transport system permease family. OppBC subfamily.</text>
</comment>
<dbReference type="EMBL" id="LCTK01000016">
    <property type="protein sequence ID" value="KKZ58938.1"/>
    <property type="molecule type" value="Genomic_DNA"/>
</dbReference>
<evidence type="ECO:0000313" key="12">
    <source>
        <dbReference type="Proteomes" id="UP000034750"/>
    </source>
</evidence>
<dbReference type="PATRIC" id="fig|726.54.peg.778"/>
<dbReference type="PANTHER" id="PTHR43386">
    <property type="entry name" value="OLIGOPEPTIDE TRANSPORT SYSTEM PERMEASE PROTEIN APPC"/>
    <property type="match status" value="1"/>
</dbReference>
<evidence type="ECO:0000256" key="2">
    <source>
        <dbReference type="ARBA" id="ARBA00022448"/>
    </source>
</evidence>
<protein>
    <submittedName>
        <fullName evidence="11">Peptide ABC transporter permease</fullName>
    </submittedName>
</protein>